<dbReference type="Pfam" id="PF00528">
    <property type="entry name" value="BPD_transp_1"/>
    <property type="match status" value="1"/>
</dbReference>
<feature type="domain" description="ABC transmembrane type-1" evidence="8">
    <location>
        <begin position="104"/>
        <end position="289"/>
    </location>
</feature>
<comment type="similarity">
    <text evidence="7">Belongs to the binding-protein-dependent transport system permease family.</text>
</comment>
<name>A0ABW7Q9Y9_9MICO</name>
<dbReference type="InterPro" id="IPR000515">
    <property type="entry name" value="MetI-like"/>
</dbReference>
<comment type="caution">
    <text evidence="9">The sequence shown here is derived from an EMBL/GenBank/DDBJ whole genome shotgun (WGS) entry which is preliminary data.</text>
</comment>
<evidence type="ECO:0000313" key="10">
    <source>
        <dbReference type="Proteomes" id="UP001610861"/>
    </source>
</evidence>
<dbReference type="InterPro" id="IPR035906">
    <property type="entry name" value="MetI-like_sf"/>
</dbReference>
<evidence type="ECO:0000259" key="8">
    <source>
        <dbReference type="PROSITE" id="PS50928"/>
    </source>
</evidence>
<dbReference type="PANTHER" id="PTHR30151:SF20">
    <property type="entry name" value="ABC TRANSPORTER PERMEASE PROTEIN HI_0355-RELATED"/>
    <property type="match status" value="1"/>
</dbReference>
<feature type="transmembrane region" description="Helical" evidence="7">
    <location>
        <begin position="144"/>
        <end position="162"/>
    </location>
</feature>
<proteinExistence type="inferred from homology"/>
<keyword evidence="3" id="KW-1003">Cell membrane</keyword>
<feature type="transmembrane region" description="Helical" evidence="7">
    <location>
        <begin position="112"/>
        <end position="132"/>
    </location>
</feature>
<keyword evidence="6 7" id="KW-0472">Membrane</keyword>
<evidence type="ECO:0000256" key="3">
    <source>
        <dbReference type="ARBA" id="ARBA00022475"/>
    </source>
</evidence>
<keyword evidence="2 7" id="KW-0813">Transport</keyword>
<comment type="subcellular location">
    <subcellularLocation>
        <location evidence="1 7">Cell membrane</location>
        <topology evidence="1 7">Multi-pass membrane protein</topology>
    </subcellularLocation>
</comment>
<feature type="transmembrane region" description="Helical" evidence="7">
    <location>
        <begin position="220"/>
        <end position="245"/>
    </location>
</feature>
<dbReference type="RefSeq" id="WP_397557140.1">
    <property type="nucleotide sequence ID" value="NZ_JBIQWL010000005.1"/>
</dbReference>
<keyword evidence="4 7" id="KW-0812">Transmembrane</keyword>
<gene>
    <name evidence="9" type="ORF">ACH3VR_15090</name>
</gene>
<dbReference type="PANTHER" id="PTHR30151">
    <property type="entry name" value="ALKANE SULFONATE ABC TRANSPORTER-RELATED, MEMBRANE SUBUNIT"/>
    <property type="match status" value="1"/>
</dbReference>
<keyword evidence="5 7" id="KW-1133">Transmembrane helix</keyword>
<evidence type="ECO:0000256" key="4">
    <source>
        <dbReference type="ARBA" id="ARBA00022692"/>
    </source>
</evidence>
<feature type="transmembrane region" description="Helical" evidence="7">
    <location>
        <begin position="265"/>
        <end position="285"/>
    </location>
</feature>
<evidence type="ECO:0000256" key="6">
    <source>
        <dbReference type="ARBA" id="ARBA00023136"/>
    </source>
</evidence>
<sequence length="303" mass="31655">MTPKAEPVHTAHPPAAPTAQLVLAADAAAQARLRADRRRAVSKAVLRALGNALITLVVLLVLWQAVVSLTGISPYVAKGPLDVWNHLFADEDAAAHRAVLFPLVWQTLADSAIGFVVGMLVAIVLAIAFSLSKSVEAGVMPLVLLLRTIPLVSIAPVIILITGRGTTASVAVIGTIVVLFPALANVLFGLSRASRQSLDVVHVFGGNRPMAMRKVNLPGAMPSVFAAARVSVPAAVTGALLAEWLSTGLGIGGAILKFNAQAQFAQLWGAIAIITLITLVLYNIVQVAESVVLTRMGMKGETR</sequence>
<dbReference type="Gene3D" id="1.10.3720.10">
    <property type="entry name" value="MetI-like"/>
    <property type="match status" value="1"/>
</dbReference>
<keyword evidence="10" id="KW-1185">Reference proteome</keyword>
<organism evidence="9 10">
    <name type="scientific">Microbacterium alkaliflavum</name>
    <dbReference type="NCBI Taxonomy" id="3248839"/>
    <lineage>
        <taxon>Bacteria</taxon>
        <taxon>Bacillati</taxon>
        <taxon>Actinomycetota</taxon>
        <taxon>Actinomycetes</taxon>
        <taxon>Micrococcales</taxon>
        <taxon>Microbacteriaceae</taxon>
        <taxon>Microbacterium</taxon>
    </lineage>
</organism>
<evidence type="ECO:0000256" key="7">
    <source>
        <dbReference type="RuleBase" id="RU363032"/>
    </source>
</evidence>
<dbReference type="Proteomes" id="UP001610861">
    <property type="component" value="Unassembled WGS sequence"/>
</dbReference>
<evidence type="ECO:0000256" key="5">
    <source>
        <dbReference type="ARBA" id="ARBA00022989"/>
    </source>
</evidence>
<dbReference type="EMBL" id="JBIQWL010000005">
    <property type="protein sequence ID" value="MFH8251691.1"/>
    <property type="molecule type" value="Genomic_DNA"/>
</dbReference>
<dbReference type="PROSITE" id="PS50928">
    <property type="entry name" value="ABC_TM1"/>
    <property type="match status" value="1"/>
</dbReference>
<evidence type="ECO:0000313" key="9">
    <source>
        <dbReference type="EMBL" id="MFH8251691.1"/>
    </source>
</evidence>
<accession>A0ABW7Q9Y9</accession>
<feature type="transmembrane region" description="Helical" evidence="7">
    <location>
        <begin position="168"/>
        <end position="188"/>
    </location>
</feature>
<protein>
    <submittedName>
        <fullName evidence="9">ABC transporter permease</fullName>
    </submittedName>
</protein>
<evidence type="ECO:0000256" key="2">
    <source>
        <dbReference type="ARBA" id="ARBA00022448"/>
    </source>
</evidence>
<reference evidence="9 10" key="1">
    <citation type="submission" date="2024-09" db="EMBL/GenBank/DDBJ databases">
        <authorList>
            <person name="Pan X."/>
        </authorList>
    </citation>
    <scope>NUCLEOTIDE SEQUENCE [LARGE SCALE GENOMIC DNA]</scope>
    <source>
        <strain evidence="9 10">B2969</strain>
    </source>
</reference>
<dbReference type="CDD" id="cd06261">
    <property type="entry name" value="TM_PBP2"/>
    <property type="match status" value="1"/>
</dbReference>
<feature type="transmembrane region" description="Helical" evidence="7">
    <location>
        <begin position="44"/>
        <end position="66"/>
    </location>
</feature>
<evidence type="ECO:0000256" key="1">
    <source>
        <dbReference type="ARBA" id="ARBA00004651"/>
    </source>
</evidence>
<dbReference type="SUPFAM" id="SSF161098">
    <property type="entry name" value="MetI-like"/>
    <property type="match status" value="1"/>
</dbReference>